<sequence length="287" mass="33193">MDVFRESGYREQYNRQYDESLKLFQCEYSDRYIDTSYGKTYVLQFGDSDKPPLVLLHGMTMSSVMWYPNVKVWVKHYTVYAIDIIGDIGKSVPHEAILQQEEAVDWLKQTVDALKLHRFHLAGHSIGGYISLRFALAFQNRVAKLALFAPAAGFHRLHWKFFYYAFPGLLFQTEKWVDRTFRSLSAEGLPFAPGYREFILAGYHNALPMLRLYPLKIEAEELSTLLLPVLLMIGENEVIYPAQKALEYASMSVPYIQCELVSQASHTFTIEFAELVNERTIDFLTRA</sequence>
<reference evidence="2" key="1">
    <citation type="submission" date="2021-03" db="EMBL/GenBank/DDBJ databases">
        <title>Antimicrobial resistance genes in bacteria isolated from Japanese honey, and their potential for conferring macrolide and lincosamide resistance in the American foulbrood pathogen Paenibacillus larvae.</title>
        <authorList>
            <person name="Okamoto M."/>
            <person name="Kumagai M."/>
            <person name="Kanamori H."/>
            <person name="Takamatsu D."/>
        </authorList>
    </citation>
    <scope>NUCLEOTIDE SEQUENCE</scope>
    <source>
        <strain evidence="2">J40TS1</strain>
    </source>
</reference>
<feature type="domain" description="AB hydrolase-1" evidence="1">
    <location>
        <begin position="51"/>
        <end position="168"/>
    </location>
</feature>
<dbReference type="Proteomes" id="UP000683139">
    <property type="component" value="Unassembled WGS sequence"/>
</dbReference>
<gene>
    <name evidence="2" type="primary">ybfK</name>
    <name evidence="2" type="ORF">J40TS1_20880</name>
</gene>
<dbReference type="Pfam" id="PF00561">
    <property type="entry name" value="Abhydrolase_1"/>
    <property type="match status" value="1"/>
</dbReference>
<dbReference type="Gene3D" id="3.40.50.1820">
    <property type="entry name" value="alpha/beta hydrolase"/>
    <property type="match status" value="1"/>
</dbReference>
<name>A0A920CX13_9BACL</name>
<dbReference type="AlphaFoldDB" id="A0A920CX13"/>
<evidence type="ECO:0000313" key="2">
    <source>
        <dbReference type="EMBL" id="GIP16446.1"/>
    </source>
</evidence>
<dbReference type="InterPro" id="IPR029058">
    <property type="entry name" value="AB_hydrolase_fold"/>
</dbReference>
<organism evidence="2 3">
    <name type="scientific">Paenibacillus montaniterrae</name>
    <dbReference type="NCBI Taxonomy" id="429341"/>
    <lineage>
        <taxon>Bacteria</taxon>
        <taxon>Bacillati</taxon>
        <taxon>Bacillota</taxon>
        <taxon>Bacilli</taxon>
        <taxon>Bacillales</taxon>
        <taxon>Paenibacillaceae</taxon>
        <taxon>Paenibacillus</taxon>
    </lineage>
</organism>
<comment type="caution">
    <text evidence="2">The sequence shown here is derived from an EMBL/GenBank/DDBJ whole genome shotgun (WGS) entry which is preliminary data.</text>
</comment>
<evidence type="ECO:0000259" key="1">
    <source>
        <dbReference type="Pfam" id="PF00561"/>
    </source>
</evidence>
<dbReference type="SUPFAM" id="SSF53474">
    <property type="entry name" value="alpha/beta-Hydrolases"/>
    <property type="match status" value="1"/>
</dbReference>
<dbReference type="PRINTS" id="PR00111">
    <property type="entry name" value="ABHYDROLASE"/>
</dbReference>
<proteinExistence type="predicted"/>
<dbReference type="RefSeq" id="WP_213514708.1">
    <property type="nucleotide sequence ID" value="NZ_BOSE01000003.1"/>
</dbReference>
<dbReference type="PANTHER" id="PTHR43798">
    <property type="entry name" value="MONOACYLGLYCEROL LIPASE"/>
    <property type="match status" value="1"/>
</dbReference>
<protein>
    <submittedName>
        <fullName evidence="2">Carboxylesterase YbfK</fullName>
    </submittedName>
</protein>
<keyword evidence="3" id="KW-1185">Reference proteome</keyword>
<dbReference type="InterPro" id="IPR050266">
    <property type="entry name" value="AB_hydrolase_sf"/>
</dbReference>
<dbReference type="EMBL" id="BOSE01000003">
    <property type="protein sequence ID" value="GIP16446.1"/>
    <property type="molecule type" value="Genomic_DNA"/>
</dbReference>
<accession>A0A920CX13</accession>
<evidence type="ECO:0000313" key="3">
    <source>
        <dbReference type="Proteomes" id="UP000683139"/>
    </source>
</evidence>
<dbReference type="InterPro" id="IPR000073">
    <property type="entry name" value="AB_hydrolase_1"/>
</dbReference>